<keyword evidence="3 5" id="KW-0863">Zinc-finger</keyword>
<evidence type="ECO:0000256" key="4">
    <source>
        <dbReference type="ARBA" id="ARBA00022833"/>
    </source>
</evidence>
<dbReference type="GO" id="GO:0008270">
    <property type="term" value="F:zinc ion binding"/>
    <property type="evidence" value="ECO:0007669"/>
    <property type="project" value="UniProtKB-KW"/>
</dbReference>
<keyword evidence="2" id="KW-0677">Repeat</keyword>
<feature type="domain" description="C2H2-type" evidence="6">
    <location>
        <begin position="436"/>
        <end position="463"/>
    </location>
</feature>
<dbReference type="PANTHER" id="PTHR24379">
    <property type="entry name" value="KRAB AND ZINC FINGER DOMAIN-CONTAINING"/>
    <property type="match status" value="1"/>
</dbReference>
<protein>
    <submittedName>
        <fullName evidence="7">CSON005358 protein</fullName>
    </submittedName>
</protein>
<evidence type="ECO:0000259" key="6">
    <source>
        <dbReference type="PROSITE" id="PS50157"/>
    </source>
</evidence>
<evidence type="ECO:0000256" key="3">
    <source>
        <dbReference type="ARBA" id="ARBA00022771"/>
    </source>
</evidence>
<dbReference type="EMBL" id="UFQT01000212">
    <property type="protein sequence ID" value="SSX21771.1"/>
    <property type="molecule type" value="Genomic_DNA"/>
</dbReference>
<sequence length="497" mass="58370">MKHVDYCWCCMSPTAQLILPSKAIAESYFLLLKSQVETSKYKILFCMECCENLQQIITFQEICQNSFESLKNSQAESADHDSFDKINEKLQDLMKENVKTEVIEVVADISGIDYPEGLLDESVSIKTDEQTANIESAMNCDVVTIEEQSTQPIVIKKSVKSGREPKQEHCTLCNESFPSFIPSGAPYTTTFSHHIIIAHSIQKNLRYFCNHCDSNYQKPSSMRKHFRDFHLSTNKKIQCIFCPKIFYQKQKYFEHIKKLHELESKTFICDICGNKSKSKHLINQHMLKCHSQTQCETCNETFNNEKEWLVHRKSCGNKFICHICSKILLTKETLEVHITRMHLPSPPCEMCGQAFDRQMDLDHHMKIEHTTKTKVCDQCGKSFYTDNGLINHVKYTHLKMENLHQKKKFWCRIHNKYESHQTRSAHELREKYGKRYKCDQCGRGFYTNQRLRRHYYQHTKTRPFNCKLCETGYYQKAYLISHYEKIHGSDYLGAIRK</sequence>
<reference evidence="7" key="1">
    <citation type="submission" date="2018-07" db="EMBL/GenBank/DDBJ databases">
        <authorList>
            <person name="Quirk P.G."/>
            <person name="Krulwich T.A."/>
        </authorList>
    </citation>
    <scope>NUCLEOTIDE SEQUENCE</scope>
</reference>
<dbReference type="InterPro" id="IPR036236">
    <property type="entry name" value="Znf_C2H2_sf"/>
</dbReference>
<accession>A0A336LXR8</accession>
<feature type="domain" description="C2H2-type" evidence="6">
    <location>
        <begin position="464"/>
        <end position="492"/>
    </location>
</feature>
<gene>
    <name evidence="7" type="primary">CSON005358</name>
</gene>
<name>A0A336LXR8_CULSO</name>
<evidence type="ECO:0000313" key="7">
    <source>
        <dbReference type="EMBL" id="SSX21771.1"/>
    </source>
</evidence>
<dbReference type="PANTHER" id="PTHR24379:SF127">
    <property type="entry name" value="BLOODY FINGERS-RELATED"/>
    <property type="match status" value="1"/>
</dbReference>
<dbReference type="Gene3D" id="3.30.160.60">
    <property type="entry name" value="Classic Zinc Finger"/>
    <property type="match status" value="4"/>
</dbReference>
<proteinExistence type="predicted"/>
<dbReference type="SUPFAM" id="SSF57667">
    <property type="entry name" value="beta-beta-alpha zinc fingers"/>
    <property type="match status" value="3"/>
</dbReference>
<dbReference type="FunFam" id="3.30.160.60:FF:000100">
    <property type="entry name" value="Zinc finger 45-like"/>
    <property type="match status" value="1"/>
</dbReference>
<feature type="domain" description="C2H2-type" evidence="6">
    <location>
        <begin position="319"/>
        <end position="347"/>
    </location>
</feature>
<dbReference type="OMA" id="CMECCEN"/>
<evidence type="ECO:0000256" key="5">
    <source>
        <dbReference type="PROSITE-ProRule" id="PRU00042"/>
    </source>
</evidence>
<keyword evidence="1" id="KW-0479">Metal-binding</keyword>
<dbReference type="SMART" id="SM00355">
    <property type="entry name" value="ZnF_C2H2"/>
    <property type="match status" value="9"/>
</dbReference>
<feature type="domain" description="C2H2-type" evidence="6">
    <location>
        <begin position="346"/>
        <end position="374"/>
    </location>
</feature>
<evidence type="ECO:0000256" key="1">
    <source>
        <dbReference type="ARBA" id="ARBA00022723"/>
    </source>
</evidence>
<dbReference type="Pfam" id="PF00096">
    <property type="entry name" value="zf-C2H2"/>
    <property type="match status" value="3"/>
</dbReference>
<dbReference type="InterPro" id="IPR013087">
    <property type="entry name" value="Znf_C2H2_type"/>
</dbReference>
<dbReference type="VEuPathDB" id="VectorBase:CSON005358"/>
<feature type="domain" description="C2H2-type" evidence="6">
    <location>
        <begin position="374"/>
        <end position="402"/>
    </location>
</feature>
<organism evidence="7">
    <name type="scientific">Culicoides sonorensis</name>
    <name type="common">Biting midge</name>
    <dbReference type="NCBI Taxonomy" id="179676"/>
    <lineage>
        <taxon>Eukaryota</taxon>
        <taxon>Metazoa</taxon>
        <taxon>Ecdysozoa</taxon>
        <taxon>Arthropoda</taxon>
        <taxon>Hexapoda</taxon>
        <taxon>Insecta</taxon>
        <taxon>Pterygota</taxon>
        <taxon>Neoptera</taxon>
        <taxon>Endopterygota</taxon>
        <taxon>Diptera</taxon>
        <taxon>Nematocera</taxon>
        <taxon>Chironomoidea</taxon>
        <taxon>Ceratopogonidae</taxon>
        <taxon>Ceratopogoninae</taxon>
        <taxon>Culicoides</taxon>
        <taxon>Monoculicoides</taxon>
    </lineage>
</organism>
<dbReference type="PROSITE" id="PS50157">
    <property type="entry name" value="ZINC_FINGER_C2H2_2"/>
    <property type="match status" value="7"/>
</dbReference>
<dbReference type="PROSITE" id="PS00028">
    <property type="entry name" value="ZINC_FINGER_C2H2_1"/>
    <property type="match status" value="7"/>
</dbReference>
<dbReference type="AlphaFoldDB" id="A0A336LXR8"/>
<feature type="domain" description="C2H2-type" evidence="6">
    <location>
        <begin position="237"/>
        <end position="265"/>
    </location>
</feature>
<keyword evidence="4" id="KW-0862">Zinc</keyword>
<evidence type="ECO:0000256" key="2">
    <source>
        <dbReference type="ARBA" id="ARBA00022737"/>
    </source>
</evidence>
<feature type="domain" description="C2H2-type" evidence="6">
    <location>
        <begin position="207"/>
        <end position="235"/>
    </location>
</feature>